<evidence type="ECO:0000256" key="7">
    <source>
        <dbReference type="ARBA" id="ARBA00048798"/>
    </source>
</evidence>
<comment type="pathway">
    <text evidence="1">Amino-acid biosynthesis; L-isoleucine biosynthesis; L-isoleucine from 2-oxobutanoate: step 4/4.</text>
</comment>
<dbReference type="Gene3D" id="3.30.470.10">
    <property type="match status" value="1"/>
</dbReference>
<evidence type="ECO:0000256" key="5">
    <source>
        <dbReference type="ARBA" id="ARBA00013053"/>
    </source>
</evidence>
<dbReference type="InterPro" id="IPR036038">
    <property type="entry name" value="Aminotransferase-like"/>
</dbReference>
<dbReference type="STRING" id="690879.TSACC_22352"/>
<dbReference type="PANTHER" id="PTHR42743">
    <property type="entry name" value="AMINO-ACID AMINOTRANSFERASE"/>
    <property type="match status" value="1"/>
</dbReference>
<dbReference type="PANTHER" id="PTHR42743:SF11">
    <property type="entry name" value="AMINODEOXYCHORISMATE LYASE"/>
    <property type="match status" value="1"/>
</dbReference>
<dbReference type="InterPro" id="IPR043131">
    <property type="entry name" value="BCAT-like_N"/>
</dbReference>
<sequence length="271" mass="29909">MKSPFSWQFQEDELIDAHTIPIWDRGFRYGMSVFETILLHRGRAVLEAEHLERLQKASAAAGFVLPVGLQSALARRLEELGGSFSGMMRIYVTAGSGAPLSETRESRVFVFGEEAEAPSALERERGWNLHVSRAPIFAVLGGWKTGNYWPHVQALAEARQSACDESVMLDLAGSVVSAAMANLFALIDGEWLTPPLAFGARDGVVRDWVMQNSSAREEVIVLEALLRATECFLTNSRIGIQPVRSIDGRELPSQSAGRLIYDTYREKILGA</sequence>
<dbReference type="OrthoDB" id="9805628at2"/>
<accession>A0A146G8Y1</accession>
<dbReference type="InterPro" id="IPR001544">
    <property type="entry name" value="Aminotrans_IV"/>
</dbReference>
<comment type="similarity">
    <text evidence="4">Belongs to the class-IV pyridoxal-phosphate-dependent aminotransferase family.</text>
</comment>
<evidence type="ECO:0000313" key="9">
    <source>
        <dbReference type="EMBL" id="GAT33931.1"/>
    </source>
</evidence>
<comment type="catalytic activity">
    <reaction evidence="6">
        <text>L-valine + 2-oxoglutarate = 3-methyl-2-oxobutanoate + L-glutamate</text>
        <dbReference type="Rhea" id="RHEA:24813"/>
        <dbReference type="ChEBI" id="CHEBI:11851"/>
        <dbReference type="ChEBI" id="CHEBI:16810"/>
        <dbReference type="ChEBI" id="CHEBI:29985"/>
        <dbReference type="ChEBI" id="CHEBI:57762"/>
        <dbReference type="EC" id="2.6.1.42"/>
    </reaction>
</comment>
<dbReference type="Gene3D" id="3.20.10.10">
    <property type="entry name" value="D-amino Acid Aminotransferase, subunit A, domain 2"/>
    <property type="match status" value="1"/>
</dbReference>
<organism evidence="9 10">
    <name type="scientific">Terrimicrobium sacchariphilum</name>
    <dbReference type="NCBI Taxonomy" id="690879"/>
    <lineage>
        <taxon>Bacteria</taxon>
        <taxon>Pseudomonadati</taxon>
        <taxon>Verrucomicrobiota</taxon>
        <taxon>Terrimicrobiia</taxon>
        <taxon>Terrimicrobiales</taxon>
        <taxon>Terrimicrobiaceae</taxon>
        <taxon>Terrimicrobium</taxon>
    </lineage>
</organism>
<keyword evidence="9" id="KW-0032">Aminotransferase</keyword>
<dbReference type="SUPFAM" id="SSF56752">
    <property type="entry name" value="D-aminoacid aminotransferase-like PLP-dependent enzymes"/>
    <property type="match status" value="1"/>
</dbReference>
<dbReference type="InterPro" id="IPR050571">
    <property type="entry name" value="Class-IV_PLP-Dep_Aminotrnsfr"/>
</dbReference>
<evidence type="ECO:0000256" key="2">
    <source>
        <dbReference type="ARBA" id="ARBA00004931"/>
    </source>
</evidence>
<name>A0A146G8Y1_TERSA</name>
<comment type="pathway">
    <text evidence="3">Amino-acid biosynthesis; L-leucine biosynthesis; L-leucine from 3-methyl-2-oxobutanoate: step 4/4.</text>
</comment>
<evidence type="ECO:0000256" key="1">
    <source>
        <dbReference type="ARBA" id="ARBA00004824"/>
    </source>
</evidence>
<evidence type="ECO:0000256" key="3">
    <source>
        <dbReference type="ARBA" id="ARBA00005072"/>
    </source>
</evidence>
<evidence type="ECO:0000256" key="6">
    <source>
        <dbReference type="ARBA" id="ARBA00048212"/>
    </source>
</evidence>
<protein>
    <recommendedName>
        <fullName evidence="5">branched-chain-amino-acid transaminase</fullName>
        <ecNumber evidence="5">2.6.1.42</ecNumber>
    </recommendedName>
</protein>
<comment type="pathway">
    <text evidence="2">Amino-acid biosynthesis; L-valine biosynthesis; L-valine from pyruvate: step 4/4.</text>
</comment>
<dbReference type="AlphaFoldDB" id="A0A146G8Y1"/>
<evidence type="ECO:0000256" key="8">
    <source>
        <dbReference type="ARBA" id="ARBA00049229"/>
    </source>
</evidence>
<dbReference type="InterPro" id="IPR043132">
    <property type="entry name" value="BCAT-like_C"/>
</dbReference>
<reference evidence="10" key="1">
    <citation type="journal article" date="2017" name="Genome Announc.">
        <title>Draft Genome Sequence of Terrimicrobium sacchariphilum NM-5T, a Facultative Anaerobic Soil Bacterium of the Class Spartobacteria.</title>
        <authorList>
            <person name="Qiu Y.L."/>
            <person name="Tourlousse D.M."/>
            <person name="Matsuura N."/>
            <person name="Ohashi A."/>
            <person name="Sekiguchi Y."/>
        </authorList>
    </citation>
    <scope>NUCLEOTIDE SEQUENCE [LARGE SCALE GENOMIC DNA]</scope>
    <source>
        <strain evidence="10">NM-5</strain>
    </source>
</reference>
<dbReference type="RefSeq" id="WP_075079607.1">
    <property type="nucleotide sequence ID" value="NZ_BDCO01000002.1"/>
</dbReference>
<dbReference type="GO" id="GO:0004084">
    <property type="term" value="F:branched-chain-amino-acid transaminase activity"/>
    <property type="evidence" value="ECO:0007669"/>
    <property type="project" value="UniProtKB-EC"/>
</dbReference>
<dbReference type="EMBL" id="BDCO01000002">
    <property type="protein sequence ID" value="GAT33931.1"/>
    <property type="molecule type" value="Genomic_DNA"/>
</dbReference>
<dbReference type="EC" id="2.6.1.42" evidence="5"/>
<evidence type="ECO:0000256" key="4">
    <source>
        <dbReference type="ARBA" id="ARBA00009320"/>
    </source>
</evidence>
<comment type="caution">
    <text evidence="9">The sequence shown here is derived from an EMBL/GenBank/DDBJ whole genome shotgun (WGS) entry which is preliminary data.</text>
</comment>
<comment type="catalytic activity">
    <reaction evidence="8">
        <text>L-leucine + 2-oxoglutarate = 4-methyl-2-oxopentanoate + L-glutamate</text>
        <dbReference type="Rhea" id="RHEA:18321"/>
        <dbReference type="ChEBI" id="CHEBI:16810"/>
        <dbReference type="ChEBI" id="CHEBI:17865"/>
        <dbReference type="ChEBI" id="CHEBI:29985"/>
        <dbReference type="ChEBI" id="CHEBI:57427"/>
        <dbReference type="EC" id="2.6.1.42"/>
    </reaction>
</comment>
<keyword evidence="10" id="KW-1185">Reference proteome</keyword>
<dbReference type="InParanoid" id="A0A146G8Y1"/>
<comment type="catalytic activity">
    <reaction evidence="7">
        <text>L-isoleucine + 2-oxoglutarate = (S)-3-methyl-2-oxopentanoate + L-glutamate</text>
        <dbReference type="Rhea" id="RHEA:24801"/>
        <dbReference type="ChEBI" id="CHEBI:16810"/>
        <dbReference type="ChEBI" id="CHEBI:29985"/>
        <dbReference type="ChEBI" id="CHEBI:35146"/>
        <dbReference type="ChEBI" id="CHEBI:58045"/>
        <dbReference type="EC" id="2.6.1.42"/>
    </reaction>
</comment>
<dbReference type="Pfam" id="PF01063">
    <property type="entry name" value="Aminotran_4"/>
    <property type="match status" value="1"/>
</dbReference>
<dbReference type="GO" id="GO:0046394">
    <property type="term" value="P:carboxylic acid biosynthetic process"/>
    <property type="evidence" value="ECO:0007669"/>
    <property type="project" value="UniProtKB-ARBA"/>
</dbReference>
<proteinExistence type="inferred from homology"/>
<gene>
    <name evidence="9" type="ORF">TSACC_22352</name>
</gene>
<dbReference type="Proteomes" id="UP000076023">
    <property type="component" value="Unassembled WGS sequence"/>
</dbReference>
<keyword evidence="9" id="KW-0808">Transferase</keyword>
<evidence type="ECO:0000313" key="10">
    <source>
        <dbReference type="Proteomes" id="UP000076023"/>
    </source>
</evidence>